<evidence type="ECO:0000313" key="6">
    <source>
        <dbReference type="EnsemblMetazoa" id="XP_014254938.1"/>
    </source>
</evidence>
<reference evidence="6" key="1">
    <citation type="submission" date="2022-01" db="UniProtKB">
        <authorList>
            <consortium name="EnsemblMetazoa"/>
        </authorList>
    </citation>
    <scope>IDENTIFICATION</scope>
</reference>
<dbReference type="GO" id="GO:0016020">
    <property type="term" value="C:membrane"/>
    <property type="evidence" value="ECO:0007669"/>
    <property type="project" value="UniProtKB-SubCell"/>
</dbReference>
<feature type="transmembrane region" description="Helical" evidence="5">
    <location>
        <begin position="12"/>
        <end position="34"/>
    </location>
</feature>
<dbReference type="InterPro" id="IPR004031">
    <property type="entry name" value="PMP22/EMP/MP20/Claudin"/>
</dbReference>
<organism evidence="6 7">
    <name type="scientific">Cimex lectularius</name>
    <name type="common">Bed bug</name>
    <name type="synonym">Acanthia lectularia</name>
    <dbReference type="NCBI Taxonomy" id="79782"/>
    <lineage>
        <taxon>Eukaryota</taxon>
        <taxon>Metazoa</taxon>
        <taxon>Ecdysozoa</taxon>
        <taxon>Arthropoda</taxon>
        <taxon>Hexapoda</taxon>
        <taxon>Insecta</taxon>
        <taxon>Pterygota</taxon>
        <taxon>Neoptera</taxon>
        <taxon>Paraneoptera</taxon>
        <taxon>Hemiptera</taxon>
        <taxon>Heteroptera</taxon>
        <taxon>Panheteroptera</taxon>
        <taxon>Cimicomorpha</taxon>
        <taxon>Cimicidae</taxon>
        <taxon>Cimex</taxon>
    </lineage>
</organism>
<feature type="transmembrane region" description="Helical" evidence="5">
    <location>
        <begin position="100"/>
        <end position="123"/>
    </location>
</feature>
<keyword evidence="7" id="KW-1185">Reference proteome</keyword>
<dbReference type="GO" id="GO:0019991">
    <property type="term" value="P:septate junction assembly"/>
    <property type="evidence" value="ECO:0007669"/>
    <property type="project" value="TreeGrafter"/>
</dbReference>
<protein>
    <submittedName>
        <fullName evidence="6">Uncharacterized protein</fullName>
    </submittedName>
</protein>
<evidence type="ECO:0000256" key="5">
    <source>
        <dbReference type="SAM" id="Phobius"/>
    </source>
</evidence>
<name>A0A8I6S816_CIMLE</name>
<dbReference type="PANTHER" id="PTHR21284:SF6">
    <property type="entry name" value="SINUOUS"/>
    <property type="match status" value="1"/>
</dbReference>
<dbReference type="Pfam" id="PF13903">
    <property type="entry name" value="Claudin_2"/>
    <property type="match status" value="1"/>
</dbReference>
<evidence type="ECO:0000256" key="1">
    <source>
        <dbReference type="ARBA" id="ARBA00004141"/>
    </source>
</evidence>
<dbReference type="AlphaFoldDB" id="A0A8I6S816"/>
<dbReference type="OrthoDB" id="8183827at2759"/>
<proteinExistence type="predicted"/>
<dbReference type="KEGG" id="clec:106669756"/>
<dbReference type="OMA" id="HTVNMKR"/>
<evidence type="ECO:0000313" key="7">
    <source>
        <dbReference type="Proteomes" id="UP000494040"/>
    </source>
</evidence>
<keyword evidence="4 5" id="KW-0472">Membrane</keyword>
<comment type="subcellular location">
    <subcellularLocation>
        <location evidence="1">Membrane</location>
        <topology evidence="1">Multi-pass membrane protein</topology>
    </subcellularLocation>
</comment>
<dbReference type="GO" id="GO:0035151">
    <property type="term" value="P:regulation of tube size, open tracheal system"/>
    <property type="evidence" value="ECO:0007669"/>
    <property type="project" value="TreeGrafter"/>
</dbReference>
<evidence type="ECO:0000256" key="2">
    <source>
        <dbReference type="ARBA" id="ARBA00022692"/>
    </source>
</evidence>
<dbReference type="Gene3D" id="1.20.140.150">
    <property type="match status" value="1"/>
</dbReference>
<keyword evidence="2 5" id="KW-0812">Transmembrane</keyword>
<feature type="transmembrane region" description="Helical" evidence="5">
    <location>
        <begin position="135"/>
        <end position="160"/>
    </location>
</feature>
<sequence length="223" mass="25197">MVKKRSLSGNIGIGIFVLAFIFTVVAFCTSSWLVSDSRISGAPFERLGLWRHCFRSLSDPRDEYQRRFFVGCRLVYDPFTTGYDQIRGYLMPPFIIVTQFFYTLAFIGVLASFVLVLMFFLCFGPEHKQFVNLTLLIGLIMSVVGVCSALAVIVFAIWANQDGWMPGHDNNFFGWTFALAIAGTIASLIAGGLFLVEGVLQKKKRMYLKESQTRFEMEQDTKA</sequence>
<evidence type="ECO:0000256" key="4">
    <source>
        <dbReference type="ARBA" id="ARBA00023136"/>
    </source>
</evidence>
<dbReference type="GO" id="GO:0005918">
    <property type="term" value="C:septate junction"/>
    <property type="evidence" value="ECO:0007669"/>
    <property type="project" value="TreeGrafter"/>
</dbReference>
<evidence type="ECO:0000256" key="3">
    <source>
        <dbReference type="ARBA" id="ARBA00022989"/>
    </source>
</evidence>
<dbReference type="EnsemblMetazoa" id="XM_014399452.2">
    <property type="protein sequence ID" value="XP_014254938.1"/>
    <property type="gene ID" value="LOC106669756"/>
</dbReference>
<gene>
    <name evidence="6" type="primary">106669756</name>
</gene>
<dbReference type="PANTHER" id="PTHR21284">
    <property type="entry name" value="EG:80H7.2 PROTEIN"/>
    <property type="match status" value="1"/>
</dbReference>
<keyword evidence="3 5" id="KW-1133">Transmembrane helix</keyword>
<feature type="transmembrane region" description="Helical" evidence="5">
    <location>
        <begin position="172"/>
        <end position="196"/>
    </location>
</feature>
<dbReference type="Proteomes" id="UP000494040">
    <property type="component" value="Unassembled WGS sequence"/>
</dbReference>
<accession>A0A8I6S816</accession>